<accession>A0A401U351</accession>
<keyword evidence="2" id="KW-1185">Reference proteome</keyword>
<evidence type="ECO:0000313" key="2">
    <source>
        <dbReference type="Proteomes" id="UP000287033"/>
    </source>
</evidence>
<gene>
    <name evidence="1" type="ORF">chiPu_0033689</name>
</gene>
<organism evidence="1 2">
    <name type="scientific">Chiloscyllium punctatum</name>
    <name type="common">Brownbanded bambooshark</name>
    <name type="synonym">Hemiscyllium punctatum</name>
    <dbReference type="NCBI Taxonomy" id="137246"/>
    <lineage>
        <taxon>Eukaryota</taxon>
        <taxon>Metazoa</taxon>
        <taxon>Chordata</taxon>
        <taxon>Craniata</taxon>
        <taxon>Vertebrata</taxon>
        <taxon>Chondrichthyes</taxon>
        <taxon>Elasmobranchii</taxon>
        <taxon>Galeomorphii</taxon>
        <taxon>Galeoidea</taxon>
        <taxon>Orectolobiformes</taxon>
        <taxon>Hemiscylliidae</taxon>
        <taxon>Chiloscyllium</taxon>
    </lineage>
</organism>
<sequence length="147" mass="14986">MPVYRFTANSYAAATGSDPSSALMLWTPPLFTADSVKATLTQRAGVSVTLRSLLNGAGGGAIVVGHGASITVDPGQSIKLDAYNQITMNGRLTAHGGGITLINESDNVLEPSRNFDTSGNGRALSLWIGADAAIDVSGAAYTATDNG</sequence>
<dbReference type="Proteomes" id="UP000287033">
    <property type="component" value="Unassembled WGS sequence"/>
</dbReference>
<dbReference type="EMBL" id="BEZZ01269684">
    <property type="protein sequence ID" value="GCC49266.1"/>
    <property type="molecule type" value="Genomic_DNA"/>
</dbReference>
<name>A0A401U351_CHIPU</name>
<feature type="non-terminal residue" evidence="1">
    <location>
        <position position="147"/>
    </location>
</feature>
<dbReference type="STRING" id="137246.A0A401U351"/>
<evidence type="ECO:0000313" key="1">
    <source>
        <dbReference type="EMBL" id="GCC49266.1"/>
    </source>
</evidence>
<reference evidence="1 2" key="1">
    <citation type="journal article" date="2018" name="Nat. Ecol. Evol.">
        <title>Shark genomes provide insights into elasmobranch evolution and the origin of vertebrates.</title>
        <authorList>
            <person name="Hara Y"/>
            <person name="Yamaguchi K"/>
            <person name="Onimaru K"/>
            <person name="Kadota M"/>
            <person name="Koyanagi M"/>
            <person name="Keeley SD"/>
            <person name="Tatsumi K"/>
            <person name="Tanaka K"/>
            <person name="Motone F"/>
            <person name="Kageyama Y"/>
            <person name="Nozu R"/>
            <person name="Adachi N"/>
            <person name="Nishimura O"/>
            <person name="Nakagawa R"/>
            <person name="Tanegashima C"/>
            <person name="Kiyatake I"/>
            <person name="Matsumoto R"/>
            <person name="Murakumo K"/>
            <person name="Nishida K"/>
            <person name="Terakita A"/>
            <person name="Kuratani S"/>
            <person name="Sato K"/>
            <person name="Hyodo S Kuraku.S."/>
        </authorList>
    </citation>
    <scope>NUCLEOTIDE SEQUENCE [LARGE SCALE GENOMIC DNA]</scope>
</reference>
<dbReference type="AlphaFoldDB" id="A0A401U351"/>
<protein>
    <submittedName>
        <fullName evidence="1">Uncharacterized protein</fullName>
    </submittedName>
</protein>
<comment type="caution">
    <text evidence="1">The sequence shown here is derived from an EMBL/GenBank/DDBJ whole genome shotgun (WGS) entry which is preliminary data.</text>
</comment>
<proteinExistence type="predicted"/>